<name>A0A2H0UVT6_9BACT</name>
<proteinExistence type="predicted"/>
<evidence type="ECO:0000313" key="2">
    <source>
        <dbReference type="EMBL" id="PIR90941.1"/>
    </source>
</evidence>
<protein>
    <submittedName>
        <fullName evidence="2">Uncharacterized protein</fullName>
    </submittedName>
</protein>
<feature type="coiled-coil region" evidence="1">
    <location>
        <begin position="47"/>
        <end position="81"/>
    </location>
</feature>
<dbReference type="EMBL" id="PFAV01000066">
    <property type="protein sequence ID" value="PIR90941.1"/>
    <property type="molecule type" value="Genomic_DNA"/>
</dbReference>
<reference evidence="3" key="1">
    <citation type="submission" date="2017-09" db="EMBL/GenBank/DDBJ databases">
        <title>Depth-based differentiation of microbial function through sediment-hosted aquifers and enrichment of novel symbionts in the deep terrestrial subsurface.</title>
        <authorList>
            <person name="Probst A.J."/>
            <person name="Ladd B."/>
            <person name="Jarett J.K."/>
            <person name="Geller-Mcgrath D.E."/>
            <person name="Sieber C.M.K."/>
            <person name="Emerson J.B."/>
            <person name="Anantharaman K."/>
            <person name="Thomas B.C."/>
            <person name="Malmstrom R."/>
            <person name="Stieglmeier M."/>
            <person name="Klingl A."/>
            <person name="Woyke T."/>
            <person name="Ryan C.M."/>
            <person name="Banfield J.F."/>
        </authorList>
    </citation>
    <scope>NUCLEOTIDE SEQUENCE [LARGE SCALE GENOMIC DNA]</scope>
</reference>
<dbReference type="Proteomes" id="UP000228906">
    <property type="component" value="Unassembled WGS sequence"/>
</dbReference>
<evidence type="ECO:0000256" key="1">
    <source>
        <dbReference type="SAM" id="Coils"/>
    </source>
</evidence>
<comment type="caution">
    <text evidence="2">The sequence shown here is derived from an EMBL/GenBank/DDBJ whole genome shotgun (WGS) entry which is preliminary data.</text>
</comment>
<gene>
    <name evidence="2" type="ORF">COU03_03590</name>
</gene>
<evidence type="ECO:0000313" key="3">
    <source>
        <dbReference type="Proteomes" id="UP000228906"/>
    </source>
</evidence>
<organism evidence="2 3">
    <name type="scientific">bacterium (Candidatus Gribaldobacteria) CG10_big_fil_rev_8_21_14_0_10_41_12</name>
    <dbReference type="NCBI Taxonomy" id="2014277"/>
    <lineage>
        <taxon>Bacteria</taxon>
        <taxon>Candidatus Gribaldobacteria</taxon>
    </lineage>
</organism>
<sequence>MKSSIKTLQGINSLHDVRTYTGAVKKSAKPALPTTAVLELYMRRNEKDRITSELQRLKKRKTQLQTRFQDVEKEMTKLLEQATQTAVEIRGEPKKNTQITSSKKKGKVVIGY</sequence>
<dbReference type="AlphaFoldDB" id="A0A2H0UVT6"/>
<accession>A0A2H0UVT6</accession>
<keyword evidence="1" id="KW-0175">Coiled coil</keyword>